<evidence type="ECO:0000256" key="4">
    <source>
        <dbReference type="ARBA" id="ARBA00022692"/>
    </source>
</evidence>
<dbReference type="PANTHER" id="PTHR40074">
    <property type="entry name" value="O-ACETYLTRANSFERASE WECH"/>
    <property type="match status" value="1"/>
</dbReference>
<keyword evidence="3" id="KW-1003">Cell membrane</keyword>
<evidence type="ECO:0000256" key="7">
    <source>
        <dbReference type="SAM" id="Phobius"/>
    </source>
</evidence>
<feature type="transmembrane region" description="Helical" evidence="7">
    <location>
        <begin position="272"/>
        <end position="289"/>
    </location>
</feature>
<feature type="transmembrane region" description="Helical" evidence="7">
    <location>
        <begin position="206"/>
        <end position="228"/>
    </location>
</feature>
<dbReference type="Pfam" id="PF01757">
    <property type="entry name" value="Acyl_transf_3"/>
    <property type="match status" value="1"/>
</dbReference>
<dbReference type="Proteomes" id="UP000243207">
    <property type="component" value="Chromosome I"/>
</dbReference>
<evidence type="ECO:0000256" key="2">
    <source>
        <dbReference type="ARBA" id="ARBA00007400"/>
    </source>
</evidence>
<organism evidence="9 10">
    <name type="scientific">Halopseudomonas xinjiangensis</name>
    <dbReference type="NCBI Taxonomy" id="487184"/>
    <lineage>
        <taxon>Bacteria</taxon>
        <taxon>Pseudomonadati</taxon>
        <taxon>Pseudomonadota</taxon>
        <taxon>Gammaproteobacteria</taxon>
        <taxon>Pseudomonadales</taxon>
        <taxon>Pseudomonadaceae</taxon>
        <taxon>Halopseudomonas</taxon>
    </lineage>
</organism>
<feature type="transmembrane region" description="Helical" evidence="7">
    <location>
        <begin position="175"/>
        <end position="194"/>
    </location>
</feature>
<feature type="transmembrane region" description="Helical" evidence="7">
    <location>
        <begin position="301"/>
        <end position="318"/>
    </location>
</feature>
<evidence type="ECO:0000256" key="1">
    <source>
        <dbReference type="ARBA" id="ARBA00004651"/>
    </source>
</evidence>
<feature type="transmembrane region" description="Helical" evidence="7">
    <location>
        <begin position="61"/>
        <end position="78"/>
    </location>
</feature>
<evidence type="ECO:0000256" key="6">
    <source>
        <dbReference type="ARBA" id="ARBA00023136"/>
    </source>
</evidence>
<proteinExistence type="inferred from homology"/>
<keyword evidence="10" id="KW-1185">Reference proteome</keyword>
<dbReference type="AlphaFoldDB" id="A0A1H1TZA3"/>
<feature type="domain" description="Acyltransferase 3" evidence="8">
    <location>
        <begin position="18"/>
        <end position="315"/>
    </location>
</feature>
<evidence type="ECO:0000256" key="5">
    <source>
        <dbReference type="ARBA" id="ARBA00022989"/>
    </source>
</evidence>
<evidence type="ECO:0000313" key="9">
    <source>
        <dbReference type="EMBL" id="SDS65306.1"/>
    </source>
</evidence>
<evidence type="ECO:0000313" key="10">
    <source>
        <dbReference type="Proteomes" id="UP000243207"/>
    </source>
</evidence>
<name>A0A1H1TZA3_9GAMM</name>
<comment type="similarity">
    <text evidence="2">Belongs to the acyltransferase 3 family.</text>
</comment>
<dbReference type="InterPro" id="IPR002656">
    <property type="entry name" value="Acyl_transf_3_dom"/>
</dbReference>
<evidence type="ECO:0000259" key="8">
    <source>
        <dbReference type="Pfam" id="PF01757"/>
    </source>
</evidence>
<feature type="transmembrane region" description="Helical" evidence="7">
    <location>
        <begin position="144"/>
        <end position="169"/>
    </location>
</feature>
<dbReference type="EMBL" id="LT629736">
    <property type="protein sequence ID" value="SDS65306.1"/>
    <property type="molecule type" value="Genomic_DNA"/>
</dbReference>
<evidence type="ECO:0000256" key="3">
    <source>
        <dbReference type="ARBA" id="ARBA00022475"/>
    </source>
</evidence>
<dbReference type="RefSeq" id="WP_157718160.1">
    <property type="nucleotide sequence ID" value="NZ_LT629736.1"/>
</dbReference>
<feature type="transmembrane region" description="Helical" evidence="7">
    <location>
        <begin position="21"/>
        <end position="41"/>
    </location>
</feature>
<dbReference type="GO" id="GO:0009246">
    <property type="term" value="P:enterobacterial common antigen biosynthetic process"/>
    <property type="evidence" value="ECO:0007669"/>
    <property type="project" value="TreeGrafter"/>
</dbReference>
<keyword evidence="6 7" id="KW-0472">Membrane</keyword>
<gene>
    <name evidence="9" type="ORF">SAMN05216421_1920</name>
</gene>
<keyword evidence="5 7" id="KW-1133">Transmembrane helix</keyword>
<feature type="transmembrane region" description="Helical" evidence="7">
    <location>
        <begin position="90"/>
        <end position="108"/>
    </location>
</feature>
<accession>A0A1H1TZA3</accession>
<protein>
    <submittedName>
        <fullName evidence="9">Uncharacterized membrane protein YcfT</fullName>
    </submittedName>
</protein>
<sequence>MDKEMTFAGKADQDSRLRWMDMLRGLAISLVVVHHCVVYMYEKYPETFAFLKEVSELIAPIRMPVLFFLSGMLLAGSIDKGLGRYARGKLNNLIYPFVIWTLILYLLYQAREALLGLPSEIDLFSALVHDPWHHLWFLHYLAIYYAVGFFLFKSGLLVAALFSVTLYLIGYAFDYGYFTALFMFFMAGAFANRTSDCPRWIAAHRIQLTWMGLGVIGLCLLAVALGLAPIAKHNLTYCIITAAAIPMMINLAIHAQRWSVAPSLAYLGRNSLVLYMVHVPVGIAFPLLLERFAGFNPLYVFPLYLLMVFAACLGVIWLRHRSRLVDLFFSAENLYPRRRTPVPRAV</sequence>
<dbReference type="OrthoDB" id="9814956at2"/>
<reference evidence="10" key="1">
    <citation type="submission" date="2016-10" db="EMBL/GenBank/DDBJ databases">
        <authorList>
            <person name="Varghese N."/>
            <person name="Submissions S."/>
        </authorList>
    </citation>
    <scope>NUCLEOTIDE SEQUENCE [LARGE SCALE GENOMIC DNA]</scope>
    <source>
        <strain evidence="10">NRRL B-51270</strain>
    </source>
</reference>
<dbReference type="GO" id="GO:0016413">
    <property type="term" value="F:O-acetyltransferase activity"/>
    <property type="evidence" value="ECO:0007669"/>
    <property type="project" value="TreeGrafter"/>
</dbReference>
<comment type="subcellular location">
    <subcellularLocation>
        <location evidence="1">Cell membrane</location>
        <topology evidence="1">Multi-pass membrane protein</topology>
    </subcellularLocation>
</comment>
<dbReference type="GO" id="GO:0005886">
    <property type="term" value="C:plasma membrane"/>
    <property type="evidence" value="ECO:0007669"/>
    <property type="project" value="UniProtKB-SubCell"/>
</dbReference>
<keyword evidence="4 7" id="KW-0812">Transmembrane</keyword>
<dbReference type="PANTHER" id="PTHR40074:SF2">
    <property type="entry name" value="O-ACETYLTRANSFERASE WECH"/>
    <property type="match status" value="1"/>
</dbReference>
<feature type="transmembrane region" description="Helical" evidence="7">
    <location>
        <begin position="234"/>
        <end position="252"/>
    </location>
</feature>